<accession>A0A1I4A922</accession>
<dbReference type="Proteomes" id="UP000198755">
    <property type="component" value="Unassembled WGS sequence"/>
</dbReference>
<evidence type="ECO:0000256" key="1">
    <source>
        <dbReference type="SAM" id="Phobius"/>
    </source>
</evidence>
<keyword evidence="3" id="KW-1185">Reference proteome</keyword>
<evidence type="ECO:0000313" key="3">
    <source>
        <dbReference type="Proteomes" id="UP000198755"/>
    </source>
</evidence>
<evidence type="ECO:0000313" key="2">
    <source>
        <dbReference type="EMBL" id="SFK52803.1"/>
    </source>
</evidence>
<dbReference type="OrthoDB" id="9992805at2"/>
<dbReference type="RefSeq" id="WP_091682550.1">
    <property type="nucleotide sequence ID" value="NZ_FOSN01000009.1"/>
</dbReference>
<sequence length="85" mass="9362">MDLIVFLKIVPAVLGVAGLLTYSMRPREPDPQDDLETLTQAIRKNSVLIGCGALILFSTWLFFRPAPPDHDAALPPERAFVQSLS</sequence>
<keyword evidence="1" id="KW-0812">Transmembrane</keyword>
<dbReference type="AlphaFoldDB" id="A0A1I4A922"/>
<feature type="transmembrane region" description="Helical" evidence="1">
    <location>
        <begin position="45"/>
        <end position="63"/>
    </location>
</feature>
<dbReference type="EMBL" id="FOSN01000009">
    <property type="protein sequence ID" value="SFK52803.1"/>
    <property type="molecule type" value="Genomic_DNA"/>
</dbReference>
<organism evidence="2 3">
    <name type="scientific">Methylocapsa palsarum</name>
    <dbReference type="NCBI Taxonomy" id="1612308"/>
    <lineage>
        <taxon>Bacteria</taxon>
        <taxon>Pseudomonadati</taxon>
        <taxon>Pseudomonadota</taxon>
        <taxon>Alphaproteobacteria</taxon>
        <taxon>Hyphomicrobiales</taxon>
        <taxon>Beijerinckiaceae</taxon>
        <taxon>Methylocapsa</taxon>
    </lineage>
</organism>
<gene>
    <name evidence="2" type="ORF">SAMN05444581_109150</name>
</gene>
<feature type="transmembrane region" description="Helical" evidence="1">
    <location>
        <begin position="6"/>
        <end position="24"/>
    </location>
</feature>
<reference evidence="2 3" key="1">
    <citation type="submission" date="2016-10" db="EMBL/GenBank/DDBJ databases">
        <authorList>
            <person name="de Groot N.N."/>
        </authorList>
    </citation>
    <scope>NUCLEOTIDE SEQUENCE [LARGE SCALE GENOMIC DNA]</scope>
    <source>
        <strain evidence="2 3">NE2</strain>
    </source>
</reference>
<name>A0A1I4A922_9HYPH</name>
<keyword evidence="1" id="KW-0472">Membrane</keyword>
<protein>
    <submittedName>
        <fullName evidence="2">Uncharacterized protein</fullName>
    </submittedName>
</protein>
<proteinExistence type="predicted"/>
<keyword evidence="1" id="KW-1133">Transmembrane helix</keyword>